<dbReference type="Proteomes" id="UP001377168">
    <property type="component" value="Unassembled WGS sequence"/>
</dbReference>
<gene>
    <name evidence="1" type="ORF">WKI67_04195</name>
</gene>
<protein>
    <submittedName>
        <fullName evidence="1">Uncharacterized protein</fullName>
    </submittedName>
</protein>
<reference evidence="1" key="1">
    <citation type="submission" date="2024-03" db="EMBL/GenBank/DDBJ databases">
        <title>Novel Streptomyces species of biotechnological and ecological value are a feature of Machair soil.</title>
        <authorList>
            <person name="Prole J.R."/>
            <person name="Goodfellow M."/>
            <person name="Allenby N."/>
            <person name="Ward A.C."/>
        </authorList>
    </citation>
    <scope>NUCLEOTIDE SEQUENCE</scope>
    <source>
        <strain evidence="1">MS2.AVA.5</strain>
    </source>
</reference>
<dbReference type="EMBL" id="JBBKAJ010000022">
    <property type="protein sequence ID" value="MEJ8632608.1"/>
    <property type="molecule type" value="Genomic_DNA"/>
</dbReference>
<evidence type="ECO:0000313" key="1">
    <source>
        <dbReference type="EMBL" id="MEJ8632608.1"/>
    </source>
</evidence>
<keyword evidence="2" id="KW-1185">Reference proteome</keyword>
<proteinExistence type="predicted"/>
<accession>A0ACC6PMN6</accession>
<name>A0ACC6PMN6_9ACTN</name>
<comment type="caution">
    <text evidence="1">The sequence shown here is derived from an EMBL/GenBank/DDBJ whole genome shotgun (WGS) entry which is preliminary data.</text>
</comment>
<evidence type="ECO:0000313" key="2">
    <source>
        <dbReference type="Proteomes" id="UP001377168"/>
    </source>
</evidence>
<sequence length="51" mass="5375">MNGVEVTGQRSMDVVIDADVVVIGSGRAIRRPGGERAKLRRRAAAALVQTA</sequence>
<organism evidence="1 2">
    <name type="scientific">Streptomyces achmelvichensis</name>
    <dbReference type="NCBI Taxonomy" id="3134111"/>
    <lineage>
        <taxon>Bacteria</taxon>
        <taxon>Bacillati</taxon>
        <taxon>Actinomycetota</taxon>
        <taxon>Actinomycetes</taxon>
        <taxon>Kitasatosporales</taxon>
        <taxon>Streptomycetaceae</taxon>
        <taxon>Streptomyces</taxon>
    </lineage>
</organism>